<sequence length="142" mass="15420">MLNVLGELGREVVGLEGSGSTATSGATVLRDLTLSSVLLDENQKVKILDFGLSNEYNPREKLDTFCGTAAYTSPELVLGRSYMGPPVDVWSLDVVLQSWHPPHIQHPPHQKHTQHPGEGVTSSTRCMRATSNIHDTRDTGGT</sequence>
<name>A0ACB0E7W6_RANTA</name>
<gene>
    <name evidence="1" type="ORF">MRATA1EN3_LOCUS7717</name>
</gene>
<evidence type="ECO:0000313" key="2">
    <source>
        <dbReference type="Proteomes" id="UP001162501"/>
    </source>
</evidence>
<accession>A0ACB0E7W6</accession>
<proteinExistence type="predicted"/>
<protein>
    <submittedName>
        <fullName evidence="1">Uncharacterized protein</fullName>
    </submittedName>
</protein>
<dbReference type="EMBL" id="OX596100">
    <property type="protein sequence ID" value="CAI9696504.1"/>
    <property type="molecule type" value="Genomic_DNA"/>
</dbReference>
<dbReference type="Proteomes" id="UP001162501">
    <property type="component" value="Chromosome 16"/>
</dbReference>
<organism evidence="1 2">
    <name type="scientific">Rangifer tarandus platyrhynchus</name>
    <name type="common">Svalbard reindeer</name>
    <dbReference type="NCBI Taxonomy" id="3082113"/>
    <lineage>
        <taxon>Eukaryota</taxon>
        <taxon>Metazoa</taxon>
        <taxon>Chordata</taxon>
        <taxon>Craniata</taxon>
        <taxon>Vertebrata</taxon>
        <taxon>Euteleostomi</taxon>
        <taxon>Mammalia</taxon>
        <taxon>Eutheria</taxon>
        <taxon>Laurasiatheria</taxon>
        <taxon>Artiodactyla</taxon>
        <taxon>Ruminantia</taxon>
        <taxon>Pecora</taxon>
        <taxon>Cervidae</taxon>
        <taxon>Odocoileinae</taxon>
        <taxon>Rangifer</taxon>
    </lineage>
</organism>
<evidence type="ECO:0000313" key="1">
    <source>
        <dbReference type="EMBL" id="CAI9696504.1"/>
    </source>
</evidence>
<reference evidence="1" key="1">
    <citation type="submission" date="2023-05" db="EMBL/GenBank/DDBJ databases">
        <authorList>
            <consortium name="ELIXIR-Norway"/>
        </authorList>
    </citation>
    <scope>NUCLEOTIDE SEQUENCE</scope>
</reference>